<sequence length="35" mass="4162">MSYSYQFRLEIIKQVTEQDLGIREVAKLHKISHSL</sequence>
<feature type="non-terminal residue" evidence="1">
    <location>
        <position position="35"/>
    </location>
</feature>
<organism evidence="1 2">
    <name type="scientific">Aggregatibacter actinomycetemcomitans</name>
    <name type="common">Actinobacillus actinomycetemcomitans</name>
    <name type="synonym">Haemophilus actinomycetemcomitans</name>
    <dbReference type="NCBI Taxonomy" id="714"/>
    <lineage>
        <taxon>Bacteria</taxon>
        <taxon>Pseudomonadati</taxon>
        <taxon>Pseudomonadota</taxon>
        <taxon>Gammaproteobacteria</taxon>
        <taxon>Pasteurellales</taxon>
        <taxon>Pasteurellaceae</taxon>
        <taxon>Aggregatibacter</taxon>
    </lineage>
</organism>
<evidence type="ECO:0000313" key="1">
    <source>
        <dbReference type="EMBL" id="PHO19512.1"/>
    </source>
</evidence>
<proteinExistence type="predicted"/>
<dbReference type="Pfam" id="PF01527">
    <property type="entry name" value="HTH_Tnp_1"/>
    <property type="match status" value="1"/>
</dbReference>
<dbReference type="SUPFAM" id="SSF48295">
    <property type="entry name" value="TrpR-like"/>
    <property type="match status" value="1"/>
</dbReference>
<comment type="caution">
    <text evidence="1">The sequence shown here is derived from an EMBL/GenBank/DDBJ whole genome shotgun (WGS) entry which is preliminary data.</text>
</comment>
<dbReference type="Proteomes" id="UP000226080">
    <property type="component" value="Unassembled WGS sequence"/>
</dbReference>
<dbReference type="InterPro" id="IPR010921">
    <property type="entry name" value="Trp_repressor/repl_initiator"/>
</dbReference>
<dbReference type="InterPro" id="IPR002514">
    <property type="entry name" value="Transposase_8"/>
</dbReference>
<accession>A0A2G1DLX8</accession>
<keyword evidence="2" id="KW-1185">Reference proteome</keyword>
<name>A0A2G1DLX8_AGGAC</name>
<evidence type="ECO:0000313" key="2">
    <source>
        <dbReference type="Proteomes" id="UP000226080"/>
    </source>
</evidence>
<dbReference type="RefSeq" id="WP_371411710.1">
    <property type="nucleotide sequence ID" value="NZ_PCGV01000041.1"/>
</dbReference>
<dbReference type="EMBL" id="PCGW01000044">
    <property type="protein sequence ID" value="PHO19512.1"/>
    <property type="molecule type" value="Genomic_DNA"/>
</dbReference>
<gene>
    <name evidence="1" type="ORF">CQR80_11960</name>
</gene>
<protein>
    <submittedName>
        <fullName evidence="1">Transposase</fullName>
    </submittedName>
</protein>
<reference evidence="1 2" key="1">
    <citation type="submission" date="2017-10" db="EMBL/GenBank/DDBJ databases">
        <title>Draft genome sequences of Aggregatibacter actinomycetemcomitans strains 310a and 310b.</title>
        <authorList>
            <person name="May A.C."/>
            <person name="Ohta H."/>
            <person name="Maeda H."/>
            <person name="Kokeguchi S."/>
            <person name="Cugini C."/>
        </authorList>
    </citation>
    <scope>NUCLEOTIDE SEQUENCE [LARGE SCALE GENOMIC DNA]</scope>
    <source>
        <strain evidence="1 2">310b</strain>
    </source>
</reference>